<evidence type="ECO:0000259" key="2">
    <source>
        <dbReference type="Pfam" id="PF01757"/>
    </source>
</evidence>
<name>A6WGV4_KINRD</name>
<keyword evidence="1" id="KW-1133">Transmembrane helix</keyword>
<dbReference type="PANTHER" id="PTHR23028:SF53">
    <property type="entry name" value="ACYL_TRANSF_3 DOMAIN-CONTAINING PROTEIN"/>
    <property type="match status" value="1"/>
</dbReference>
<dbReference type="Pfam" id="PF01757">
    <property type="entry name" value="Acyl_transf_3"/>
    <property type="match status" value="1"/>
</dbReference>
<reference evidence="4" key="1">
    <citation type="journal article" date="2008" name="PLoS ONE">
        <title>Survival in nuclear waste, extreme resistance, and potential applications gleaned from the genome sequence of Kineococcus radiotolerans SRS30216.</title>
        <authorList>
            <person name="Bagwell C.E."/>
            <person name="Bhat S."/>
            <person name="Hawkins G.M."/>
            <person name="Smith B.W."/>
            <person name="Biswas T."/>
            <person name="Hoover T.R."/>
            <person name="Saunders E."/>
            <person name="Han C.S."/>
            <person name="Tsodikov O.V."/>
            <person name="Shimkets L.J."/>
        </authorList>
    </citation>
    <scope>NUCLEOTIDE SEQUENCE [LARGE SCALE GENOMIC DNA]</scope>
    <source>
        <strain evidence="4">ATCC BAA-149 / DSM 14245 / SRS30216</strain>
    </source>
</reference>
<geneLocation type="plasmid" evidence="3 4">
    <name>pKRAD01</name>
</geneLocation>
<feature type="transmembrane region" description="Helical" evidence="1">
    <location>
        <begin position="170"/>
        <end position="186"/>
    </location>
</feature>
<feature type="transmembrane region" description="Helical" evidence="1">
    <location>
        <begin position="98"/>
        <end position="118"/>
    </location>
</feature>
<feature type="transmembrane region" description="Helical" evidence="1">
    <location>
        <begin position="283"/>
        <end position="306"/>
    </location>
</feature>
<keyword evidence="4" id="KW-1185">Reference proteome</keyword>
<feature type="transmembrane region" description="Helical" evidence="1">
    <location>
        <begin position="198"/>
        <end position="224"/>
    </location>
</feature>
<gene>
    <name evidence="3" type="ordered locus">Krad_4584</name>
</gene>
<dbReference type="GO" id="GO:0009103">
    <property type="term" value="P:lipopolysaccharide biosynthetic process"/>
    <property type="evidence" value="ECO:0007669"/>
    <property type="project" value="TreeGrafter"/>
</dbReference>
<feature type="transmembrane region" description="Helical" evidence="1">
    <location>
        <begin position="350"/>
        <end position="369"/>
    </location>
</feature>
<evidence type="ECO:0000256" key="1">
    <source>
        <dbReference type="SAM" id="Phobius"/>
    </source>
</evidence>
<dbReference type="AlphaFoldDB" id="A6WGV4"/>
<dbReference type="EMBL" id="CP000751">
    <property type="protein sequence ID" value="ABS06043.1"/>
    <property type="molecule type" value="Genomic_DNA"/>
</dbReference>
<evidence type="ECO:0000313" key="4">
    <source>
        <dbReference type="Proteomes" id="UP000001116"/>
    </source>
</evidence>
<keyword evidence="1" id="KW-0812">Transmembrane</keyword>
<feature type="transmembrane region" description="Helical" evidence="1">
    <location>
        <begin position="381"/>
        <end position="405"/>
    </location>
</feature>
<organism evidence="3 4">
    <name type="scientific">Kineococcus radiotolerans (strain ATCC BAA-149 / DSM 14245 / SRS30216)</name>
    <dbReference type="NCBI Taxonomy" id="266940"/>
    <lineage>
        <taxon>Bacteria</taxon>
        <taxon>Bacillati</taxon>
        <taxon>Actinomycetota</taxon>
        <taxon>Actinomycetes</taxon>
        <taxon>Kineosporiales</taxon>
        <taxon>Kineosporiaceae</taxon>
        <taxon>Kineococcus</taxon>
    </lineage>
</organism>
<dbReference type="KEGG" id="kra:Krad_4584"/>
<dbReference type="GO" id="GO:0016747">
    <property type="term" value="F:acyltransferase activity, transferring groups other than amino-acyl groups"/>
    <property type="evidence" value="ECO:0007669"/>
    <property type="project" value="InterPro"/>
</dbReference>
<feature type="transmembrane region" description="Helical" evidence="1">
    <location>
        <begin position="259"/>
        <end position="277"/>
    </location>
</feature>
<keyword evidence="3" id="KW-0808">Transferase</keyword>
<keyword evidence="3" id="KW-0012">Acyltransferase</keyword>
<dbReference type="Proteomes" id="UP000001116">
    <property type="component" value="Plasmid pKRAD01"/>
</dbReference>
<accession>A6WGV4</accession>
<dbReference type="InterPro" id="IPR002656">
    <property type="entry name" value="Acyl_transf_3_dom"/>
</dbReference>
<dbReference type="InterPro" id="IPR050879">
    <property type="entry name" value="Acyltransferase_3"/>
</dbReference>
<sequence>MWGEDMTYTNVNPRDPQLKQGASSAFTGFRADIEGLRAVAIGLVFLFNAQVPFFNGGFIGVDVFFVISGFLITGLLVREVERTGTVSLAAFYARRARRILPSATLVLLVTLLVCAAVLPQERVQAIALDGLAATLQVANWWFLSFDASTLAPQIADSPLLHYWSLAVEEQFYLLWPVTVLLVAAHARRRGRDARRALVMAIAVITLVSWALHAVLSVLAFQAAFFSGPTRAWQLGAGALLALTAPTVTRWAQRHLGAHAAQWLAGSGALLLLTTPLWSARWGLSITATLATAATALIIAAGGLPGAPTVVARLLSTPVVRFAGRLSYVWYLWHVPFLVAAESMGVHSWRLLLGVELLAAVPAVATMLLVERPFLVSTRFRATRSGLLLGALATTVAGGVALTLALV</sequence>
<feature type="transmembrane region" description="Helical" evidence="1">
    <location>
        <begin position="53"/>
        <end position="77"/>
    </location>
</feature>
<proteinExistence type="predicted"/>
<dbReference type="GO" id="GO:0016020">
    <property type="term" value="C:membrane"/>
    <property type="evidence" value="ECO:0007669"/>
    <property type="project" value="TreeGrafter"/>
</dbReference>
<protein>
    <submittedName>
        <fullName evidence="3">Acyltransferase 3</fullName>
    </submittedName>
</protein>
<feature type="transmembrane region" description="Helical" evidence="1">
    <location>
        <begin position="327"/>
        <end position="344"/>
    </location>
</feature>
<evidence type="ECO:0000313" key="3">
    <source>
        <dbReference type="EMBL" id="ABS06043.1"/>
    </source>
</evidence>
<feature type="domain" description="Acyltransferase 3" evidence="2">
    <location>
        <begin position="31"/>
        <end position="365"/>
    </location>
</feature>
<dbReference type="PANTHER" id="PTHR23028">
    <property type="entry name" value="ACETYLTRANSFERASE"/>
    <property type="match status" value="1"/>
</dbReference>
<dbReference type="HOGENOM" id="CLU_005679_1_1_11"/>
<keyword evidence="3" id="KW-0614">Plasmid</keyword>
<feature type="transmembrane region" description="Helical" evidence="1">
    <location>
        <begin position="230"/>
        <end position="247"/>
    </location>
</feature>
<keyword evidence="1" id="KW-0472">Membrane</keyword>